<evidence type="ECO:0000256" key="5">
    <source>
        <dbReference type="ARBA" id="ARBA00022679"/>
    </source>
</evidence>
<evidence type="ECO:0000256" key="7">
    <source>
        <dbReference type="ARBA" id="ARBA00022777"/>
    </source>
</evidence>
<evidence type="ECO:0000256" key="9">
    <source>
        <dbReference type="ARBA" id="ARBA00023012"/>
    </source>
</evidence>
<dbReference type="OrthoDB" id="9786919at2"/>
<dbReference type="Proteomes" id="UP000195981">
    <property type="component" value="Unassembled WGS sequence"/>
</dbReference>
<dbReference type="CDD" id="cd00075">
    <property type="entry name" value="HATPase"/>
    <property type="match status" value="1"/>
</dbReference>
<dbReference type="Gene3D" id="1.10.287.130">
    <property type="match status" value="1"/>
</dbReference>
<keyword evidence="9" id="KW-0902">Two-component regulatory system</keyword>
<dbReference type="GO" id="GO:0000155">
    <property type="term" value="F:phosphorelay sensor kinase activity"/>
    <property type="evidence" value="ECO:0007669"/>
    <property type="project" value="InterPro"/>
</dbReference>
<dbReference type="InterPro" id="IPR003661">
    <property type="entry name" value="HisK_dim/P_dom"/>
</dbReference>
<dbReference type="FunFam" id="1.10.287.130:FF:000001">
    <property type="entry name" value="Two-component sensor histidine kinase"/>
    <property type="match status" value="1"/>
</dbReference>
<accession>A0A1X6X3S2</accession>
<feature type="compositionally biased region" description="Gly residues" evidence="11">
    <location>
        <begin position="72"/>
        <end position="85"/>
    </location>
</feature>
<name>A0A1X6X3S2_9MICO</name>
<evidence type="ECO:0000259" key="12">
    <source>
        <dbReference type="PROSITE" id="PS50109"/>
    </source>
</evidence>
<keyword evidence="14" id="KW-0813">Transport</keyword>
<dbReference type="AlphaFoldDB" id="A0A1X6X3S2"/>
<keyword evidence="5 14" id="KW-0808">Transferase</keyword>
<keyword evidence="4" id="KW-0597">Phosphoprotein</keyword>
<keyword evidence="8" id="KW-1133">Transmembrane helix</keyword>
<keyword evidence="15" id="KW-1185">Reference proteome</keyword>
<reference evidence="14 15" key="1">
    <citation type="submission" date="2017-02" db="EMBL/GenBank/DDBJ databases">
        <authorList>
            <person name="Peterson S.W."/>
        </authorList>
    </citation>
    <scope>NUCLEOTIDE SEQUENCE [LARGE SCALE GENOMIC DNA]</scope>
    <source>
        <strain evidence="14 15">CIP104813</strain>
    </source>
</reference>
<gene>
    <name evidence="14" type="ORF">FM110_09840</name>
</gene>
<dbReference type="Gene3D" id="3.30.565.10">
    <property type="entry name" value="Histidine kinase-like ATPase, C-terminal domain"/>
    <property type="match status" value="1"/>
</dbReference>
<dbReference type="Gene3D" id="6.10.340.10">
    <property type="match status" value="1"/>
</dbReference>
<comment type="subcellular location">
    <subcellularLocation>
        <location evidence="2">Cell membrane</location>
    </subcellularLocation>
</comment>
<evidence type="ECO:0000256" key="6">
    <source>
        <dbReference type="ARBA" id="ARBA00022692"/>
    </source>
</evidence>
<keyword evidence="7 14" id="KW-0418">Kinase</keyword>
<dbReference type="Pfam" id="PF02518">
    <property type="entry name" value="HATPase_c"/>
    <property type="match status" value="1"/>
</dbReference>
<sequence length="505" mass="52792">MTRLPLPRRSLRTTLVALLLATVAVMCLVIGAVTHASVRDQLSAELDAQLARAGSRAIHQVQDGDDAQTTGPGTGPGASDGGTDGGTDDKFEGAVDGPGGGEGELMGVAVDGQLAAASWRDASGQVHELSAADRDLLAAALAGGDAGDRGGRDVELSIGDYRVAASAAPGGETVISGLPRGPMQSTLARLDLTLALASLGALLVTGIAGSFIVRRTMRPLEEVARIASDVAAMPLESGTVTLAERAPPEREGTEVGEVSRALNHLLDNVEGALTTRQRSEERMRRFIADASHELRTPLTSIRGYTEMLRLTEDLSEDGSRSVNRLDAQSRRMTSLVEDLLLLARLDDGAPRADDELDLGEIVVESLLDAQVTGGDHTWTLDVPDEPVLVRGDARQLTQVVVNLLSNARKHTPAGTSVAARLRLEGRREAVLEIIDDGPGIPAALQEEVFGRFTRADAARSGGEGTSGLGLPIVRAITTSHGGSIELDSRPGRTAFTVRLPLAATA</sequence>
<evidence type="ECO:0000259" key="13">
    <source>
        <dbReference type="PROSITE" id="PS50885"/>
    </source>
</evidence>
<evidence type="ECO:0000256" key="2">
    <source>
        <dbReference type="ARBA" id="ARBA00004236"/>
    </source>
</evidence>
<organism evidence="14 15">
    <name type="scientific">Brachybacterium nesterenkovii</name>
    <dbReference type="NCBI Taxonomy" id="47847"/>
    <lineage>
        <taxon>Bacteria</taxon>
        <taxon>Bacillati</taxon>
        <taxon>Actinomycetota</taxon>
        <taxon>Actinomycetes</taxon>
        <taxon>Micrococcales</taxon>
        <taxon>Dermabacteraceae</taxon>
        <taxon>Brachybacterium</taxon>
    </lineage>
</organism>
<dbReference type="InterPro" id="IPR050428">
    <property type="entry name" value="TCS_sensor_his_kinase"/>
</dbReference>
<dbReference type="PROSITE" id="PS50885">
    <property type="entry name" value="HAMP"/>
    <property type="match status" value="1"/>
</dbReference>
<dbReference type="SMART" id="SM00387">
    <property type="entry name" value="HATPase_c"/>
    <property type="match status" value="1"/>
</dbReference>
<dbReference type="SMART" id="SM00304">
    <property type="entry name" value="HAMP"/>
    <property type="match status" value="1"/>
</dbReference>
<feature type="domain" description="HAMP" evidence="13">
    <location>
        <begin position="214"/>
        <end position="274"/>
    </location>
</feature>
<feature type="region of interest" description="Disordered" evidence="11">
    <location>
        <begin position="57"/>
        <end position="103"/>
    </location>
</feature>
<dbReference type="GO" id="GO:0005886">
    <property type="term" value="C:plasma membrane"/>
    <property type="evidence" value="ECO:0007669"/>
    <property type="project" value="UniProtKB-SubCell"/>
</dbReference>
<dbReference type="PRINTS" id="PR00344">
    <property type="entry name" value="BCTRLSENSOR"/>
</dbReference>
<dbReference type="SUPFAM" id="SSF55874">
    <property type="entry name" value="ATPase domain of HSP90 chaperone/DNA topoisomerase II/histidine kinase"/>
    <property type="match status" value="1"/>
</dbReference>
<evidence type="ECO:0000256" key="8">
    <source>
        <dbReference type="ARBA" id="ARBA00022989"/>
    </source>
</evidence>
<dbReference type="InterPro" id="IPR036097">
    <property type="entry name" value="HisK_dim/P_sf"/>
</dbReference>
<evidence type="ECO:0000256" key="1">
    <source>
        <dbReference type="ARBA" id="ARBA00000085"/>
    </source>
</evidence>
<keyword evidence="6" id="KW-0812">Transmembrane</keyword>
<dbReference type="InterPro" id="IPR004358">
    <property type="entry name" value="Sig_transdc_His_kin-like_C"/>
</dbReference>
<protein>
    <recommendedName>
        <fullName evidence="3">histidine kinase</fullName>
        <ecNumber evidence="3">2.7.13.3</ecNumber>
    </recommendedName>
</protein>
<dbReference type="PANTHER" id="PTHR45436:SF5">
    <property type="entry name" value="SENSOR HISTIDINE KINASE TRCS"/>
    <property type="match status" value="1"/>
</dbReference>
<dbReference type="InterPro" id="IPR036890">
    <property type="entry name" value="HATPase_C_sf"/>
</dbReference>
<evidence type="ECO:0000313" key="14">
    <source>
        <dbReference type="EMBL" id="SLM93423.1"/>
    </source>
</evidence>
<dbReference type="EMBL" id="FWFG01000085">
    <property type="protein sequence ID" value="SLM93423.1"/>
    <property type="molecule type" value="Genomic_DNA"/>
</dbReference>
<dbReference type="EC" id="2.7.13.3" evidence="3"/>
<evidence type="ECO:0000256" key="4">
    <source>
        <dbReference type="ARBA" id="ARBA00022553"/>
    </source>
</evidence>
<dbReference type="CDD" id="cd00082">
    <property type="entry name" value="HisKA"/>
    <property type="match status" value="1"/>
</dbReference>
<evidence type="ECO:0000256" key="11">
    <source>
        <dbReference type="SAM" id="MobiDB-lite"/>
    </source>
</evidence>
<dbReference type="InterPro" id="IPR005467">
    <property type="entry name" value="His_kinase_dom"/>
</dbReference>
<dbReference type="Pfam" id="PF00672">
    <property type="entry name" value="HAMP"/>
    <property type="match status" value="1"/>
</dbReference>
<dbReference type="RefSeq" id="WP_087104596.1">
    <property type="nucleotide sequence ID" value="NZ_FWFG01000085.1"/>
</dbReference>
<comment type="catalytic activity">
    <reaction evidence="1">
        <text>ATP + protein L-histidine = ADP + protein N-phospho-L-histidine.</text>
        <dbReference type="EC" id="2.7.13.3"/>
    </reaction>
</comment>
<proteinExistence type="predicted"/>
<evidence type="ECO:0000313" key="15">
    <source>
        <dbReference type="Proteomes" id="UP000195981"/>
    </source>
</evidence>
<feature type="domain" description="Histidine kinase" evidence="12">
    <location>
        <begin position="289"/>
        <end position="503"/>
    </location>
</feature>
<dbReference type="InterPro" id="IPR003660">
    <property type="entry name" value="HAMP_dom"/>
</dbReference>
<dbReference type="PANTHER" id="PTHR45436">
    <property type="entry name" value="SENSOR HISTIDINE KINASE YKOH"/>
    <property type="match status" value="1"/>
</dbReference>
<dbReference type="GO" id="GO:0034220">
    <property type="term" value="P:monoatomic ion transmembrane transport"/>
    <property type="evidence" value="ECO:0007669"/>
    <property type="project" value="UniProtKB-KW"/>
</dbReference>
<keyword evidence="14" id="KW-0407">Ion channel</keyword>
<dbReference type="PROSITE" id="PS50109">
    <property type="entry name" value="HIS_KIN"/>
    <property type="match status" value="1"/>
</dbReference>
<dbReference type="Pfam" id="PF00512">
    <property type="entry name" value="HisKA"/>
    <property type="match status" value="1"/>
</dbReference>
<evidence type="ECO:0000256" key="10">
    <source>
        <dbReference type="ARBA" id="ARBA00023136"/>
    </source>
</evidence>
<keyword evidence="10" id="KW-0472">Membrane</keyword>
<dbReference type="InterPro" id="IPR003594">
    <property type="entry name" value="HATPase_dom"/>
</dbReference>
<dbReference type="SMART" id="SM00388">
    <property type="entry name" value="HisKA"/>
    <property type="match status" value="1"/>
</dbReference>
<keyword evidence="14" id="KW-0406">Ion transport</keyword>
<evidence type="ECO:0000256" key="3">
    <source>
        <dbReference type="ARBA" id="ARBA00012438"/>
    </source>
</evidence>
<dbReference type="SUPFAM" id="SSF47384">
    <property type="entry name" value="Homodimeric domain of signal transducing histidine kinase"/>
    <property type="match status" value="1"/>
</dbReference>